<proteinExistence type="predicted"/>
<dbReference type="RefSeq" id="WP_166156626.1">
    <property type="nucleotide sequence ID" value="NZ_JAAOIW010000023.1"/>
</dbReference>
<dbReference type="Proteomes" id="UP001165962">
    <property type="component" value="Unassembled WGS sequence"/>
</dbReference>
<keyword evidence="2" id="KW-1185">Reference proteome</keyword>
<sequence length="142" mass="16757">MLKDIFDTVLTLFDRNKVSNESERAFYQQVHQLLKDYKTQYDELLLDEYPLFDDCHSLLKDGLLIVVNNFPTLVYSEGFIKQNKDIRQSIDTIIEDSKKHLEYLHNDDYYPDVEIVLDDVKVIISLYNKANSKLFSKKVSKV</sequence>
<name>A0ABX0JHR8_9BACL</name>
<evidence type="ECO:0000313" key="1">
    <source>
        <dbReference type="EMBL" id="NHN34864.1"/>
    </source>
</evidence>
<evidence type="ECO:0000313" key="2">
    <source>
        <dbReference type="Proteomes" id="UP001165962"/>
    </source>
</evidence>
<dbReference type="EMBL" id="JAAOIW010000023">
    <property type="protein sequence ID" value="NHN34864.1"/>
    <property type="molecule type" value="Genomic_DNA"/>
</dbReference>
<reference evidence="1" key="1">
    <citation type="submission" date="2020-03" db="EMBL/GenBank/DDBJ databases">
        <title>Draft sequencing of Paenibacilllus sp. S3N08.</title>
        <authorList>
            <person name="Kim D.-U."/>
        </authorList>
    </citation>
    <scope>NUCLEOTIDE SEQUENCE</scope>
    <source>
        <strain evidence="1">S3N08</strain>
    </source>
</reference>
<protein>
    <submittedName>
        <fullName evidence="1">Uncharacterized protein</fullName>
    </submittedName>
</protein>
<comment type="caution">
    <text evidence="1">The sequence shown here is derived from an EMBL/GenBank/DDBJ whole genome shotgun (WGS) entry which is preliminary data.</text>
</comment>
<gene>
    <name evidence="1" type="ORF">G9U52_34535</name>
</gene>
<organism evidence="1 2">
    <name type="scientific">Paenibacillus agricola</name>
    <dbReference type="NCBI Taxonomy" id="2716264"/>
    <lineage>
        <taxon>Bacteria</taxon>
        <taxon>Bacillati</taxon>
        <taxon>Bacillota</taxon>
        <taxon>Bacilli</taxon>
        <taxon>Bacillales</taxon>
        <taxon>Paenibacillaceae</taxon>
        <taxon>Paenibacillus</taxon>
    </lineage>
</organism>
<accession>A0ABX0JHR8</accession>